<dbReference type="InterPro" id="IPR019388">
    <property type="entry name" value="FIT"/>
</dbReference>
<dbReference type="PANTHER" id="PTHR23129:SF0">
    <property type="entry name" value="ACYL-COENZYME A DIPHOSPHATASE FITM2"/>
    <property type="match status" value="1"/>
</dbReference>
<dbReference type="EC" id="3.6.1.-" evidence="8"/>
<evidence type="ECO:0000256" key="2">
    <source>
        <dbReference type="ARBA" id="ARBA00022692"/>
    </source>
</evidence>
<comment type="catalytic activity">
    <reaction evidence="8">
        <text>(9Z)-octadecenoyl-CoA + H2O = S-(9Z-octadecenoyl)-4'-phosphopantetheine + adenosine 3',5'-bisphosphate + 2 H(+)</text>
        <dbReference type="Rhea" id="RHEA:65564"/>
        <dbReference type="ChEBI" id="CHEBI:15377"/>
        <dbReference type="ChEBI" id="CHEBI:15378"/>
        <dbReference type="ChEBI" id="CHEBI:57387"/>
        <dbReference type="ChEBI" id="CHEBI:58343"/>
        <dbReference type="ChEBI" id="CHEBI:156553"/>
    </reaction>
</comment>
<feature type="transmembrane region" description="Helical" evidence="9">
    <location>
        <begin position="345"/>
        <end position="363"/>
    </location>
</feature>
<keyword evidence="8" id="KW-0444">Lipid biosynthesis</keyword>
<dbReference type="GO" id="GO:0008654">
    <property type="term" value="P:phospholipid biosynthetic process"/>
    <property type="evidence" value="ECO:0007669"/>
    <property type="project" value="UniProtKB-KW"/>
</dbReference>
<dbReference type="PANTHER" id="PTHR23129">
    <property type="entry name" value="ACYL-COENZYME A DIPHOSPHATASE FITM2"/>
    <property type="match status" value="1"/>
</dbReference>
<comment type="catalytic activity">
    <reaction evidence="8">
        <text>an acyl-CoA + H2O = an acyl-4'-phosphopantetheine + adenosine 3',5'-bisphosphate + 2 H(+)</text>
        <dbReference type="Rhea" id="RHEA:50044"/>
        <dbReference type="ChEBI" id="CHEBI:15377"/>
        <dbReference type="ChEBI" id="CHEBI:15378"/>
        <dbReference type="ChEBI" id="CHEBI:58342"/>
        <dbReference type="ChEBI" id="CHEBI:58343"/>
        <dbReference type="ChEBI" id="CHEBI:132023"/>
    </reaction>
</comment>
<dbReference type="Pfam" id="PF10261">
    <property type="entry name" value="FIT"/>
    <property type="match status" value="1"/>
</dbReference>
<evidence type="ECO:0000256" key="1">
    <source>
        <dbReference type="ARBA" id="ARBA00004477"/>
    </source>
</evidence>
<dbReference type="AlphaFoldDB" id="A0A1Q2ZTK0"/>
<evidence type="ECO:0000256" key="5">
    <source>
        <dbReference type="ARBA" id="ARBA00022989"/>
    </source>
</evidence>
<dbReference type="InterPro" id="IPR046400">
    <property type="entry name" value="SCS3"/>
</dbReference>
<keyword evidence="8" id="KW-1208">Phospholipid metabolism</keyword>
<feature type="transmembrane region" description="Helical" evidence="9">
    <location>
        <begin position="50"/>
        <end position="66"/>
    </location>
</feature>
<protein>
    <recommendedName>
        <fullName evidence="8">Acyl-coenzyme A diphosphatase SCS3</fullName>
        <ecNumber evidence="8">3.6.1.-</ecNumber>
    </recommendedName>
    <alternativeName>
        <fullName evidence="8">FIT family protein SCS3</fullName>
    </alternativeName>
</protein>
<keyword evidence="8" id="KW-0594">Phospholipid biosynthesis</keyword>
<keyword evidence="6" id="KW-0443">Lipid metabolism</keyword>
<comment type="subcellular location">
    <subcellularLocation>
        <location evidence="1 8">Endoplasmic reticulum membrane</location>
        <topology evidence="1 8">Multi-pass membrane protein</topology>
    </subcellularLocation>
</comment>
<proteinExistence type="inferred from homology"/>
<organism evidence="10 11">
    <name type="scientific">Zygosaccharomyces rouxii</name>
    <dbReference type="NCBI Taxonomy" id="4956"/>
    <lineage>
        <taxon>Eukaryota</taxon>
        <taxon>Fungi</taxon>
        <taxon>Dikarya</taxon>
        <taxon>Ascomycota</taxon>
        <taxon>Saccharomycotina</taxon>
        <taxon>Saccharomycetes</taxon>
        <taxon>Saccharomycetales</taxon>
        <taxon>Saccharomycetaceae</taxon>
        <taxon>Zygosaccharomyces</taxon>
    </lineage>
</organism>
<comment type="similarity">
    <text evidence="8">Belongs to the FIT family. Fungal FIT2B/SCS3 subfamily.</text>
</comment>
<dbReference type="eggNOG" id="KOG3750">
    <property type="taxonomic scope" value="Eukaryota"/>
</dbReference>
<evidence type="ECO:0000256" key="6">
    <source>
        <dbReference type="ARBA" id="ARBA00023098"/>
    </source>
</evidence>
<dbReference type="GO" id="GO:0140042">
    <property type="term" value="P:lipid droplet formation"/>
    <property type="evidence" value="ECO:0007669"/>
    <property type="project" value="UniProtKB-UniRule"/>
</dbReference>
<name>A0A1Q2ZTK0_ZYGRO</name>
<dbReference type="GO" id="GO:0005789">
    <property type="term" value="C:endoplasmic reticulum membrane"/>
    <property type="evidence" value="ECO:0007669"/>
    <property type="project" value="UniProtKB-SubCell"/>
</dbReference>
<keyword evidence="7 8" id="KW-0472">Membrane</keyword>
<keyword evidence="3 8" id="KW-0378">Hydrolase</keyword>
<feature type="transmembrane region" description="Helical" evidence="9">
    <location>
        <begin position="285"/>
        <end position="311"/>
    </location>
</feature>
<evidence type="ECO:0000256" key="7">
    <source>
        <dbReference type="ARBA" id="ARBA00023136"/>
    </source>
</evidence>
<comment type="catalytic activity">
    <reaction evidence="8">
        <text>(5Z,8Z,11Z,14Z)-eicosatetraenoyl-CoA + H2O = S-(5Z,8Z,11Z,14Z-eicosatetraenoyl)-4'-phosphopantetheine + adenosine 3',5'-bisphosphate + 2 H(+)</text>
        <dbReference type="Rhea" id="RHEA:65568"/>
        <dbReference type="ChEBI" id="CHEBI:15377"/>
        <dbReference type="ChEBI" id="CHEBI:15378"/>
        <dbReference type="ChEBI" id="CHEBI:57368"/>
        <dbReference type="ChEBI" id="CHEBI:58343"/>
        <dbReference type="ChEBI" id="CHEBI:156554"/>
    </reaction>
</comment>
<evidence type="ECO:0000256" key="8">
    <source>
        <dbReference type="HAMAP-Rule" id="MF_03231"/>
    </source>
</evidence>
<dbReference type="Proteomes" id="UP000187013">
    <property type="component" value="Unassembled WGS sequence"/>
</dbReference>
<evidence type="ECO:0000256" key="3">
    <source>
        <dbReference type="ARBA" id="ARBA00022801"/>
    </source>
</evidence>
<feature type="transmembrane region" description="Helical" evidence="9">
    <location>
        <begin position="73"/>
        <end position="92"/>
    </location>
</feature>
<feature type="transmembrane region" description="Helical" evidence="9">
    <location>
        <begin position="7"/>
        <end position="30"/>
    </location>
</feature>
<gene>
    <name evidence="8" type="primary">SCS3</name>
    <name evidence="8" type="synonym">FIT2B</name>
    <name evidence="10" type="ORF">ZYGR_0A04070</name>
</gene>
<sequence length="372" mass="42315">MKRSVRTFGIITLFLCPLTLLLGHILGYLSSYPSSVDKDGWINTVFVKKGWFWTSLVMWMCVYRYGKFNRQSFTRYLILTAWWYVFTQALWFHTAPIMDLIFLATGGLCRFDVLDADGNLNSSFQDSDSRKSRSLSKIYSFLVRFQLTTQDELKGNLASHTLATLRRLMGISNEKSDSTEPLVSPSEINIFIHDSIKSVRDISTSAACRATGGHWKGGHDPSGHIFLNTLMIMFLLGELDFFAPLAWSKLSSKGLGPLSYFTTLLDNSPLRNLMQRRPETVGEKIWVVGFLPAWECIQGLIKFIIICVRYLVWENPVLLLIALVILWWYSLIVTTLVFHTVSEQLSGLACAYLVAGGLYWYAIKNNARNQPV</sequence>
<evidence type="ECO:0000313" key="10">
    <source>
        <dbReference type="EMBL" id="GAV46810.1"/>
    </source>
</evidence>
<dbReference type="GO" id="GO:0010945">
    <property type="term" value="F:coenzyme A diphosphatase activity"/>
    <property type="evidence" value="ECO:0007669"/>
    <property type="project" value="InterPro"/>
</dbReference>
<evidence type="ECO:0000256" key="4">
    <source>
        <dbReference type="ARBA" id="ARBA00022824"/>
    </source>
</evidence>
<evidence type="ECO:0000313" key="11">
    <source>
        <dbReference type="Proteomes" id="UP000187013"/>
    </source>
</evidence>
<dbReference type="OrthoDB" id="5579088at2759"/>
<comment type="caution">
    <text evidence="10">The sequence shown here is derived from an EMBL/GenBank/DDBJ whole genome shotgun (WGS) entry which is preliminary data.</text>
</comment>
<keyword evidence="5 8" id="KW-1133">Transmembrane helix</keyword>
<comment type="function">
    <text evidence="8">Fatty acyl-coenzyme A (CoA) diphosphatase that hydrolyzes fatty acyl-CoA to yield acyl-4'-phosphopantetheine and adenosine 3',5'-bisphosphate. Preferentially hydrolyzes unsaturated long-chain acyl-CoA substrates in the endoplasmic reticulum (ER) lumen. This catalytic activity is required for maintaining ER structure and for lipid droplets (LDs) biogenesis, which are lipid storage organelles involved in maintaining lipid and energy homeostasis. May directly bind to diacylglycerol (DAGs) and triacylglycerol, which is also important for LD biogenesis. May support directional budding of nacent LDs from the ER into the cytosol by reducing DAG levels at sites of LD formation. May play a role in the regulation of cell morphology and cytoskeletal organization. Involved in phospholipid biosynthesis.</text>
</comment>
<keyword evidence="2 8" id="KW-0812">Transmembrane</keyword>
<evidence type="ECO:0000256" key="9">
    <source>
        <dbReference type="SAM" id="Phobius"/>
    </source>
</evidence>
<feature type="transmembrane region" description="Helical" evidence="9">
    <location>
        <begin position="317"/>
        <end position="338"/>
    </location>
</feature>
<comment type="catalytic activity">
    <reaction evidence="8">
        <text>hexadecanoyl-CoA + H2O = S-hexadecanoyl-4'-phosphopantetheine + adenosine 3',5'-bisphosphate + 2 H(+)</text>
        <dbReference type="Rhea" id="RHEA:50032"/>
        <dbReference type="ChEBI" id="CHEBI:15377"/>
        <dbReference type="ChEBI" id="CHEBI:15378"/>
        <dbReference type="ChEBI" id="CHEBI:57379"/>
        <dbReference type="ChEBI" id="CHEBI:58343"/>
        <dbReference type="ChEBI" id="CHEBI:132018"/>
    </reaction>
</comment>
<keyword evidence="4 8" id="KW-0256">Endoplasmic reticulum</keyword>
<dbReference type="EMBL" id="BDGX01000001">
    <property type="protein sequence ID" value="GAV46810.1"/>
    <property type="molecule type" value="Genomic_DNA"/>
</dbReference>
<feature type="active site" evidence="8">
    <location>
        <position position="339"/>
    </location>
</feature>
<accession>A0A1Q2ZTK0</accession>
<dbReference type="HAMAP" id="MF_03231">
    <property type="entry name" value="SCS3"/>
    <property type="match status" value="1"/>
</dbReference>
<reference evidence="10 11" key="1">
    <citation type="submission" date="2016-08" db="EMBL/GenBank/DDBJ databases">
        <title>Draft genome sequence of allopolyploid Zygosaccharomyces rouxii.</title>
        <authorList>
            <person name="Watanabe J."/>
            <person name="Uehara K."/>
            <person name="Mogi Y."/>
            <person name="Tsukioka Y."/>
        </authorList>
    </citation>
    <scope>NUCLEOTIDE SEQUENCE [LARGE SCALE GENOMIC DNA]</scope>
    <source>
        <strain evidence="10 11">NBRC 110957</strain>
    </source>
</reference>
<feature type="active site" evidence="8">
    <location>
        <position position="224"/>
    </location>
</feature>